<proteinExistence type="inferred from homology"/>
<dbReference type="RefSeq" id="WP_123399161.1">
    <property type="nucleotide sequence ID" value="NZ_RJVI01000001.1"/>
</dbReference>
<dbReference type="InterPro" id="IPR058533">
    <property type="entry name" value="Cation_efflux_TM"/>
</dbReference>
<evidence type="ECO:0000256" key="4">
    <source>
        <dbReference type="ARBA" id="ARBA00022496"/>
    </source>
</evidence>
<dbReference type="Pfam" id="PF01545">
    <property type="entry name" value="Cation_efflux"/>
    <property type="match status" value="1"/>
</dbReference>
<dbReference type="Gene3D" id="1.20.1510.10">
    <property type="entry name" value="Cation efflux protein transmembrane domain"/>
    <property type="match status" value="1"/>
</dbReference>
<keyword evidence="4" id="KW-0410">Iron transport</keyword>
<evidence type="ECO:0000256" key="9">
    <source>
        <dbReference type="SAM" id="Phobius"/>
    </source>
</evidence>
<reference evidence="12 13" key="1">
    <citation type="submission" date="2018-11" db="EMBL/GenBank/DDBJ databases">
        <title>Genomic Encyclopedia of Type Strains, Phase IV (KMG-IV): sequencing the most valuable type-strain genomes for metagenomic binning, comparative biology and taxonomic classification.</title>
        <authorList>
            <person name="Goeker M."/>
        </authorList>
    </citation>
    <scope>NUCLEOTIDE SEQUENCE [LARGE SCALE GENOMIC DNA]</scope>
    <source>
        <strain evidence="12 13">DSM 100275</strain>
    </source>
</reference>
<keyword evidence="4" id="KW-0408">Iron</keyword>
<feature type="transmembrane region" description="Helical" evidence="9">
    <location>
        <begin position="175"/>
        <end position="203"/>
    </location>
</feature>
<evidence type="ECO:0000256" key="8">
    <source>
        <dbReference type="ARBA" id="ARBA00023136"/>
    </source>
</evidence>
<dbReference type="FunFam" id="1.20.1510.10:FF:000006">
    <property type="entry name" value="Divalent cation efflux transporter"/>
    <property type="match status" value="1"/>
</dbReference>
<feature type="domain" description="Cation efflux protein transmembrane" evidence="10">
    <location>
        <begin position="26"/>
        <end position="219"/>
    </location>
</feature>
<feature type="domain" description="Cation efflux protein cytoplasmic" evidence="11">
    <location>
        <begin position="224"/>
        <end position="301"/>
    </location>
</feature>
<dbReference type="InterPro" id="IPR050291">
    <property type="entry name" value="CDF_Transporter"/>
</dbReference>
<evidence type="ECO:0000256" key="2">
    <source>
        <dbReference type="ARBA" id="ARBA00010212"/>
    </source>
</evidence>
<feature type="transmembrane region" description="Helical" evidence="9">
    <location>
        <begin position="123"/>
        <end position="140"/>
    </location>
</feature>
<keyword evidence="6" id="KW-0864">Zinc transport</keyword>
<dbReference type="Gene3D" id="3.30.70.1350">
    <property type="entry name" value="Cation efflux protein, cytoplasmic domain"/>
    <property type="match status" value="1"/>
</dbReference>
<dbReference type="AlphaFoldDB" id="A0A3N1Y5V7"/>
<evidence type="ECO:0000256" key="3">
    <source>
        <dbReference type="ARBA" id="ARBA00022448"/>
    </source>
</evidence>
<dbReference type="PANTHER" id="PTHR43840">
    <property type="entry name" value="MITOCHONDRIAL METAL TRANSPORTER 1-RELATED"/>
    <property type="match status" value="1"/>
</dbReference>
<evidence type="ECO:0000313" key="13">
    <source>
        <dbReference type="Proteomes" id="UP000276634"/>
    </source>
</evidence>
<dbReference type="SUPFAM" id="SSF161111">
    <property type="entry name" value="Cation efflux protein transmembrane domain-like"/>
    <property type="match status" value="1"/>
</dbReference>
<keyword evidence="5 9" id="KW-0812">Transmembrane</keyword>
<dbReference type="NCBIfam" id="TIGR01297">
    <property type="entry name" value="CDF"/>
    <property type="match status" value="1"/>
</dbReference>
<keyword evidence="6" id="KW-0862">Zinc</keyword>
<keyword evidence="6" id="KW-0406">Ion transport</keyword>
<name>A0A3N1Y5V7_9GAMM</name>
<evidence type="ECO:0000256" key="7">
    <source>
        <dbReference type="ARBA" id="ARBA00022989"/>
    </source>
</evidence>
<keyword evidence="3" id="KW-0813">Transport</keyword>
<organism evidence="12 13">
    <name type="scientific">Inmirania thermothiophila</name>
    <dbReference type="NCBI Taxonomy" id="1750597"/>
    <lineage>
        <taxon>Bacteria</taxon>
        <taxon>Pseudomonadati</taxon>
        <taxon>Pseudomonadota</taxon>
        <taxon>Gammaproteobacteria</taxon>
        <taxon>Chromatiales</taxon>
        <taxon>Ectothiorhodospiraceae</taxon>
        <taxon>Inmirania</taxon>
    </lineage>
</organism>
<dbReference type="Pfam" id="PF16916">
    <property type="entry name" value="ZT_dimer"/>
    <property type="match status" value="1"/>
</dbReference>
<dbReference type="InterPro" id="IPR036837">
    <property type="entry name" value="Cation_efflux_CTD_sf"/>
</dbReference>
<evidence type="ECO:0000259" key="10">
    <source>
        <dbReference type="Pfam" id="PF01545"/>
    </source>
</evidence>
<dbReference type="InterPro" id="IPR027469">
    <property type="entry name" value="Cation_efflux_TMD_sf"/>
</dbReference>
<sequence>MAADATTAAHAAEDEARHRATRRATVIGAVVNVVLAAVKLVAGLLGHSAALVADAVHSLSDLASDAVVLYASREGSRAADAEHPYGHARIETVATVAVGGLLIGVAAGILWDAAERLLDPQRLLRPGALALAAAALSVIAKEALYQYTVLVARRVQSDLLRANAWHHRSDAVSSVVVLLGIGGVMLGIESLDAVAAVAVALMIAKVGWELAAGGVRELIDTGLEPERVREIRRVILGTDGVRTLHMLRTRRMGPHALVDVHILVDPRVSVSEGHQIGETVRARLMEALPEVRDVTVHVDPEDDTGGNPSEGLPLRGEVLARLERRWRHIPEAARIEEVTLHYLEGRIHVDVVLPLAAAADPEATARALREAAAGLTEIGEVRVHFR</sequence>
<dbReference type="GO" id="GO:0006826">
    <property type="term" value="P:iron ion transport"/>
    <property type="evidence" value="ECO:0007669"/>
    <property type="project" value="UniProtKB-KW"/>
</dbReference>
<comment type="similarity">
    <text evidence="2">Belongs to the cation diffusion facilitator (CDF) transporter (TC 2.A.4) family. FieF subfamily.</text>
</comment>
<dbReference type="OrthoDB" id="9806522at2"/>
<dbReference type="GO" id="GO:0006829">
    <property type="term" value="P:zinc ion transport"/>
    <property type="evidence" value="ECO:0007669"/>
    <property type="project" value="UniProtKB-KW"/>
</dbReference>
<feature type="transmembrane region" description="Helical" evidence="9">
    <location>
        <begin position="92"/>
        <end position="111"/>
    </location>
</feature>
<evidence type="ECO:0000313" key="12">
    <source>
        <dbReference type="EMBL" id="ROR34189.1"/>
    </source>
</evidence>
<dbReference type="GO" id="GO:0008324">
    <property type="term" value="F:monoatomic cation transmembrane transporter activity"/>
    <property type="evidence" value="ECO:0007669"/>
    <property type="project" value="InterPro"/>
</dbReference>
<keyword evidence="13" id="KW-1185">Reference proteome</keyword>
<protein>
    <submittedName>
        <fullName evidence="12">Cation diffusion facilitator family transporter</fullName>
    </submittedName>
</protein>
<comment type="caution">
    <text evidence="12">The sequence shown here is derived from an EMBL/GenBank/DDBJ whole genome shotgun (WGS) entry which is preliminary data.</text>
</comment>
<dbReference type="Proteomes" id="UP000276634">
    <property type="component" value="Unassembled WGS sequence"/>
</dbReference>
<accession>A0A3N1Y5V7</accession>
<dbReference type="SUPFAM" id="SSF160240">
    <property type="entry name" value="Cation efflux protein cytoplasmic domain-like"/>
    <property type="match status" value="1"/>
</dbReference>
<comment type="subcellular location">
    <subcellularLocation>
        <location evidence="1">Membrane</location>
        <topology evidence="1">Multi-pass membrane protein</topology>
    </subcellularLocation>
</comment>
<evidence type="ECO:0000256" key="5">
    <source>
        <dbReference type="ARBA" id="ARBA00022692"/>
    </source>
</evidence>
<dbReference type="InterPro" id="IPR027470">
    <property type="entry name" value="Cation_efflux_CTD"/>
</dbReference>
<gene>
    <name evidence="12" type="ORF">EDC57_0085</name>
</gene>
<dbReference type="EMBL" id="RJVI01000001">
    <property type="protein sequence ID" value="ROR34189.1"/>
    <property type="molecule type" value="Genomic_DNA"/>
</dbReference>
<dbReference type="InterPro" id="IPR002524">
    <property type="entry name" value="Cation_efflux"/>
</dbReference>
<dbReference type="PANTHER" id="PTHR43840:SF15">
    <property type="entry name" value="MITOCHONDRIAL METAL TRANSPORTER 1-RELATED"/>
    <property type="match status" value="1"/>
</dbReference>
<evidence type="ECO:0000256" key="1">
    <source>
        <dbReference type="ARBA" id="ARBA00004141"/>
    </source>
</evidence>
<evidence type="ECO:0000259" key="11">
    <source>
        <dbReference type="Pfam" id="PF16916"/>
    </source>
</evidence>
<keyword evidence="8 9" id="KW-0472">Membrane</keyword>
<keyword evidence="7 9" id="KW-1133">Transmembrane helix</keyword>
<evidence type="ECO:0000256" key="6">
    <source>
        <dbReference type="ARBA" id="ARBA00022906"/>
    </source>
</evidence>
<dbReference type="GO" id="GO:0016020">
    <property type="term" value="C:membrane"/>
    <property type="evidence" value="ECO:0007669"/>
    <property type="project" value="UniProtKB-SubCell"/>
</dbReference>